<evidence type="ECO:0000256" key="19">
    <source>
        <dbReference type="ARBA" id="ARBA00023284"/>
    </source>
</evidence>
<keyword evidence="25" id="KW-1185">Reference proteome</keyword>
<feature type="domain" description="Potassium channel" evidence="23">
    <location>
        <begin position="310"/>
        <end position="363"/>
    </location>
</feature>
<evidence type="ECO:0000313" key="24">
    <source>
        <dbReference type="EMBL" id="KAF7638288.1"/>
    </source>
</evidence>
<organism evidence="24 25">
    <name type="scientific">Meloidogyne graminicola</name>
    <dbReference type="NCBI Taxonomy" id="189291"/>
    <lineage>
        <taxon>Eukaryota</taxon>
        <taxon>Metazoa</taxon>
        <taxon>Ecdysozoa</taxon>
        <taxon>Nematoda</taxon>
        <taxon>Chromadorea</taxon>
        <taxon>Rhabditida</taxon>
        <taxon>Tylenchina</taxon>
        <taxon>Tylenchomorpha</taxon>
        <taxon>Tylenchoidea</taxon>
        <taxon>Meloidogynidae</taxon>
        <taxon>Meloidogyninae</taxon>
        <taxon>Meloidogyne</taxon>
    </lineage>
</organism>
<evidence type="ECO:0000256" key="22">
    <source>
        <dbReference type="SAM" id="Phobius"/>
    </source>
</evidence>
<evidence type="ECO:0000256" key="21">
    <source>
        <dbReference type="RuleBase" id="RU003857"/>
    </source>
</evidence>
<accession>A0A8S9ZYE1</accession>
<evidence type="ECO:0000256" key="13">
    <source>
        <dbReference type="ARBA" id="ARBA00022989"/>
    </source>
</evidence>
<keyword evidence="10" id="KW-0256">Endoplasmic reticulum</keyword>
<dbReference type="InterPro" id="IPR003280">
    <property type="entry name" value="2pore_dom_K_chnl"/>
</dbReference>
<evidence type="ECO:0000256" key="7">
    <source>
        <dbReference type="ARBA" id="ARBA00022630"/>
    </source>
</evidence>
<evidence type="ECO:0000256" key="2">
    <source>
        <dbReference type="ARBA" id="ARBA00004141"/>
    </source>
</evidence>
<proteinExistence type="inferred from homology"/>
<dbReference type="GO" id="GO:0071949">
    <property type="term" value="F:FAD binding"/>
    <property type="evidence" value="ECO:0007669"/>
    <property type="project" value="InterPro"/>
</dbReference>
<dbReference type="PANTHER" id="PTHR12613">
    <property type="entry name" value="ERO1-RELATED"/>
    <property type="match status" value="1"/>
</dbReference>
<dbReference type="Pfam" id="PF04137">
    <property type="entry name" value="ERO1"/>
    <property type="match status" value="1"/>
</dbReference>
<feature type="transmembrane region" description="Helical" evidence="22">
    <location>
        <begin position="343"/>
        <end position="363"/>
    </location>
</feature>
<dbReference type="Gene3D" id="1.10.287.70">
    <property type="match status" value="1"/>
</dbReference>
<dbReference type="GO" id="GO:0016972">
    <property type="term" value="F:thiol oxidase activity"/>
    <property type="evidence" value="ECO:0007669"/>
    <property type="project" value="InterPro"/>
</dbReference>
<evidence type="ECO:0000256" key="18">
    <source>
        <dbReference type="ARBA" id="ARBA00023180"/>
    </source>
</evidence>
<keyword evidence="14" id="KW-0560">Oxidoreductase</keyword>
<dbReference type="EMBL" id="JABEBT010000013">
    <property type="protein sequence ID" value="KAF7638288.1"/>
    <property type="molecule type" value="Genomic_DNA"/>
</dbReference>
<evidence type="ECO:0000256" key="5">
    <source>
        <dbReference type="ARBA" id="ARBA00011802"/>
    </source>
</evidence>
<feature type="domain" description="Potassium channel" evidence="23">
    <location>
        <begin position="392"/>
        <end position="461"/>
    </location>
</feature>
<evidence type="ECO:0000256" key="15">
    <source>
        <dbReference type="ARBA" id="ARBA00023065"/>
    </source>
</evidence>
<evidence type="ECO:0000256" key="6">
    <source>
        <dbReference type="ARBA" id="ARBA00022448"/>
    </source>
</evidence>
<dbReference type="SUPFAM" id="SSF81324">
    <property type="entry name" value="Voltage-gated potassium channels"/>
    <property type="match status" value="2"/>
</dbReference>
<keyword evidence="20 21" id="KW-0407">Ion channel</keyword>
<comment type="caution">
    <text evidence="24">The sequence shown here is derived from an EMBL/GenBank/DDBJ whole genome shotgun (WGS) entry which is preliminary data.</text>
</comment>
<feature type="transmembrane region" description="Helical" evidence="22">
    <location>
        <begin position="438"/>
        <end position="459"/>
    </location>
</feature>
<keyword evidence="9" id="KW-0732">Signal</keyword>
<keyword evidence="15 21" id="KW-0406">Ion transport</keyword>
<keyword evidence="13 22" id="KW-1133">Transmembrane helix</keyword>
<dbReference type="Proteomes" id="UP000605970">
    <property type="component" value="Unassembled WGS sequence"/>
</dbReference>
<evidence type="ECO:0000313" key="25">
    <source>
        <dbReference type="Proteomes" id="UP000605970"/>
    </source>
</evidence>
<evidence type="ECO:0000256" key="12">
    <source>
        <dbReference type="ARBA" id="ARBA00022982"/>
    </source>
</evidence>
<dbReference type="InterPro" id="IPR037192">
    <property type="entry name" value="ERO1-like_sf"/>
</dbReference>
<dbReference type="GO" id="GO:0005267">
    <property type="term" value="F:potassium channel activity"/>
    <property type="evidence" value="ECO:0007669"/>
    <property type="project" value="InterPro"/>
</dbReference>
<dbReference type="Pfam" id="PF07885">
    <property type="entry name" value="Ion_trans_2"/>
    <property type="match status" value="2"/>
</dbReference>
<evidence type="ECO:0000256" key="4">
    <source>
        <dbReference type="ARBA" id="ARBA00008277"/>
    </source>
</evidence>
<keyword evidence="19" id="KW-0676">Redox-active center</keyword>
<keyword evidence="16 22" id="KW-0472">Membrane</keyword>
<dbReference type="InterPro" id="IPR007266">
    <property type="entry name" value="Ero1"/>
</dbReference>
<keyword evidence="18" id="KW-0325">Glycoprotein</keyword>
<feature type="transmembrane region" description="Helical" evidence="22">
    <location>
        <begin position="384"/>
        <end position="405"/>
    </location>
</feature>
<comment type="cofactor">
    <cofactor evidence="1">
        <name>FAD</name>
        <dbReference type="ChEBI" id="CHEBI:57692"/>
    </cofactor>
</comment>
<evidence type="ECO:0000256" key="16">
    <source>
        <dbReference type="ARBA" id="ARBA00023136"/>
    </source>
</evidence>
<dbReference type="GO" id="GO:0005789">
    <property type="term" value="C:endoplasmic reticulum membrane"/>
    <property type="evidence" value="ECO:0007669"/>
    <property type="project" value="UniProtKB-SubCell"/>
</dbReference>
<comment type="subcellular location">
    <subcellularLocation>
        <location evidence="3">Endoplasmic reticulum membrane</location>
        <topology evidence="3">Peripheral membrane protein</topology>
        <orientation evidence="3">Lumenal side</orientation>
    </subcellularLocation>
    <subcellularLocation>
        <location evidence="2">Membrane</location>
        <topology evidence="2">Multi-pass membrane protein</topology>
    </subcellularLocation>
</comment>
<dbReference type="SUPFAM" id="SSF110019">
    <property type="entry name" value="ERO1-like"/>
    <property type="match status" value="1"/>
</dbReference>
<comment type="subunit">
    <text evidence="5">May function both as a monomer and a homodimer.</text>
</comment>
<comment type="similarity">
    <text evidence="4">Belongs to the EROs family.</text>
</comment>
<evidence type="ECO:0000256" key="3">
    <source>
        <dbReference type="ARBA" id="ARBA00004367"/>
    </source>
</evidence>
<feature type="transmembrane region" description="Helical" evidence="22">
    <location>
        <begin position="868"/>
        <end position="889"/>
    </location>
</feature>
<keyword evidence="12" id="KW-0249">Electron transport</keyword>
<sequence>MPSTDFCSSFSQPHLRKNSLFQNKVIKAAAGSILGPHLRRKSTAALLMTNELRRSSRVSTNSFEKSHFCLGPDGLSFHGINLVPFHNGFHYSLSDPNKSSELFLIKNKNINEIPKTKLNKITDKLLSFYEKSRIHYLLPILVLVIYSFLGEYVEQEEKHILLEVLTINKKLKEMRYNYLLNNQSEILETFASISTLNKEIIKYRKLAMNRINKVIYWYVLQSYYLNDQETYKSSLLNPNSPERLWKTHFQLGSGELGIGRILALKNYTQQLAERCWELGFAAYEPEVLDKQLRISIDEFNKFVGLQHTLTPSWTFWNSMFLAVTTYSTIGYGNIVPKTVLGKFFAMVYAVIGIPMTFMLMEFISCVKDAEKLKGKVKGSGGMPVLLAIGVAFSWMFLCSAIFLQFEQDWDYFKSFYFFFCSLTTIGYGDVTPTNSEDMFIMFGFIIVGLSLVSMCINVIQLKLESLFEELLLTMMEEFGDTGQTVEEITAAIEPHMSLMDLWKVWKRRKQRRSTTTQIHSEDEQIILPSLLQQQKKQISIELQQQQQPIEHLLPRQSKQLNNISENNFHRLVKIFPFGKMRREAILRRLQMRFNKHHKATQTEFYCLQQQHGHGSFLRYQPDINLFNFATQELDEEGTLTNNSSSEISNGIFNEKIINQQPKKVILTNFNSSAATLSNNSNNTLRVIVTNNYCTSSSSLSSSPITLTSTSSSSSTAYIRRYLPSNSQRRQTGSLSNSFQIHGSIQSAPLNEQPCCSSYSNAAIKSTISVGTMERHSSFGQQRNEEIGQRRWTFFESGRTAARGLGVPYMYTKKKSKINETTEIKRLIAEIDSRLLDCRTLVSPCSRSLSKNSVSSDEFYKIIKQTMNFVYKFILFLIILFIAPFLPSTFSQFDPHQPCFCMNGDAIESCSCNDNTIDAVNNLNIFPSLQELLQREPFKFYKSNNVLTDSDCFSYKNSSNKFDPLDSSLTDVDKAQLRDLDIFETNSNKFCAAEGDENFDELHYVNLAKNPERYTGYKGDSALKVWKSIYSENCFKPDPKFDKNFLLQPTPTGMCLEKRVFYRLISGLHSAITISIASNNFKPAPIGFGEGTWFRNTQMFRDRFSTKWSKEGPERLKNIYFTFMLELRALVKAAPYIRRSKFFYTGNENEDTETRLALEHLFNILQKIPEQFDETQLFSNLHESNARLLREEFRQHFWNISRIMDCVDCDKCRLWGKVQTHGMGIALKILFADLPRNGAYKPIENTKKKNALIPFKLTRNDVVALFQSFGRYSSSIWEIEEFRKEFNEEWCLPNIH</sequence>
<gene>
    <name evidence="24" type="ORF">Mgra_00002262</name>
</gene>
<evidence type="ECO:0000256" key="11">
    <source>
        <dbReference type="ARBA" id="ARBA00022827"/>
    </source>
</evidence>
<dbReference type="GO" id="GO:0034975">
    <property type="term" value="P:protein folding in endoplasmic reticulum"/>
    <property type="evidence" value="ECO:0007669"/>
    <property type="project" value="InterPro"/>
</dbReference>
<keyword evidence="7" id="KW-0285">Flavoprotein</keyword>
<evidence type="ECO:0000256" key="14">
    <source>
        <dbReference type="ARBA" id="ARBA00023002"/>
    </source>
</evidence>
<evidence type="ECO:0000259" key="23">
    <source>
        <dbReference type="Pfam" id="PF07885"/>
    </source>
</evidence>
<keyword evidence="11" id="KW-0274">FAD</keyword>
<dbReference type="InterPro" id="IPR013099">
    <property type="entry name" value="K_chnl_dom"/>
</dbReference>
<keyword evidence="6 21" id="KW-0813">Transport</keyword>
<dbReference type="GO" id="GO:0015035">
    <property type="term" value="F:protein-disulfide reductase activity"/>
    <property type="evidence" value="ECO:0007669"/>
    <property type="project" value="InterPro"/>
</dbReference>
<keyword evidence="17" id="KW-1015">Disulfide bond</keyword>
<name>A0A8S9ZYE1_9BILA</name>
<evidence type="ECO:0000256" key="20">
    <source>
        <dbReference type="ARBA" id="ARBA00023303"/>
    </source>
</evidence>
<dbReference type="PANTHER" id="PTHR12613:SF0">
    <property type="entry name" value="ERO1-LIKE PROTEIN"/>
    <property type="match status" value="1"/>
</dbReference>
<comment type="similarity">
    <text evidence="21">Belongs to the two pore domain potassium channel (TC 1.A.1.8) family.</text>
</comment>
<dbReference type="OrthoDB" id="269384at2759"/>
<evidence type="ECO:0000256" key="8">
    <source>
        <dbReference type="ARBA" id="ARBA00022692"/>
    </source>
</evidence>
<protein>
    <recommendedName>
        <fullName evidence="23">Potassium channel domain-containing protein</fullName>
    </recommendedName>
</protein>
<keyword evidence="8 21" id="KW-0812">Transmembrane</keyword>
<reference evidence="24" key="1">
    <citation type="journal article" date="2020" name="Ecol. Evol.">
        <title>Genome structure and content of the rice root-knot nematode (Meloidogyne graminicola).</title>
        <authorList>
            <person name="Phan N.T."/>
            <person name="Danchin E.G.J."/>
            <person name="Klopp C."/>
            <person name="Perfus-Barbeoch L."/>
            <person name="Kozlowski D.K."/>
            <person name="Koutsovoulos G.D."/>
            <person name="Lopez-Roques C."/>
            <person name="Bouchez O."/>
            <person name="Zahm M."/>
            <person name="Besnard G."/>
            <person name="Bellafiore S."/>
        </authorList>
    </citation>
    <scope>NUCLEOTIDE SEQUENCE</scope>
    <source>
        <strain evidence="24">VN-18</strain>
    </source>
</reference>
<evidence type="ECO:0000256" key="17">
    <source>
        <dbReference type="ARBA" id="ARBA00023157"/>
    </source>
</evidence>
<evidence type="ECO:0000256" key="10">
    <source>
        <dbReference type="ARBA" id="ARBA00022824"/>
    </source>
</evidence>
<evidence type="ECO:0000256" key="1">
    <source>
        <dbReference type="ARBA" id="ARBA00001974"/>
    </source>
</evidence>
<evidence type="ECO:0000256" key="9">
    <source>
        <dbReference type="ARBA" id="ARBA00022729"/>
    </source>
</evidence>
<dbReference type="PRINTS" id="PR01333">
    <property type="entry name" value="2POREKCHANEL"/>
</dbReference>